<dbReference type="RefSeq" id="WP_089292847.1">
    <property type="nucleotide sequence ID" value="NZ_BOMU01000040.1"/>
</dbReference>
<sequence>MAKEVPGPGRRSEQIETLRAADSDRQQIADLLKGALDEGRLSLHEYDERVAAAYAARTYAELLVIVQDLPRPGTSAAEVHARRASEARRAMRRLPVALLVLWTIWASLAAVNLVVYVLVRSTVDEWVYPWPAWLLVPGAALGAVTVGVQVIRHQQHRD</sequence>
<evidence type="ECO:0000256" key="1">
    <source>
        <dbReference type="SAM" id="Phobius"/>
    </source>
</evidence>
<proteinExistence type="predicted"/>
<reference evidence="3 4" key="1">
    <citation type="submission" date="2017-06" db="EMBL/GenBank/DDBJ databases">
        <authorList>
            <person name="Kim H.J."/>
            <person name="Triplett B.A."/>
        </authorList>
    </citation>
    <scope>NUCLEOTIDE SEQUENCE [LARGE SCALE GENOMIC DNA]</scope>
    <source>
        <strain evidence="3 4">DSM 43151</strain>
    </source>
</reference>
<keyword evidence="1" id="KW-1133">Transmembrane helix</keyword>
<gene>
    <name evidence="3" type="ORF">SAMN06264365_103193</name>
</gene>
<dbReference type="PANTHER" id="PTHR40763:SF4">
    <property type="entry name" value="DUF1707 DOMAIN-CONTAINING PROTEIN"/>
    <property type="match status" value="1"/>
</dbReference>
<evidence type="ECO:0000259" key="2">
    <source>
        <dbReference type="Pfam" id="PF08044"/>
    </source>
</evidence>
<protein>
    <recommendedName>
        <fullName evidence="2">DUF1707 domain-containing protein</fullName>
    </recommendedName>
</protein>
<dbReference type="EMBL" id="FZNR01000003">
    <property type="protein sequence ID" value="SNR55366.1"/>
    <property type="molecule type" value="Genomic_DNA"/>
</dbReference>
<dbReference type="Proteomes" id="UP000198415">
    <property type="component" value="Unassembled WGS sequence"/>
</dbReference>
<dbReference type="OrthoDB" id="3748531at2"/>
<dbReference type="InterPro" id="IPR012551">
    <property type="entry name" value="DUF1707_SHOCT-like"/>
</dbReference>
<feature type="transmembrane region" description="Helical" evidence="1">
    <location>
        <begin position="96"/>
        <end position="118"/>
    </location>
</feature>
<name>A0A238X8K4_9ACTN</name>
<feature type="domain" description="DUF1707" evidence="2">
    <location>
        <begin position="18"/>
        <end position="70"/>
    </location>
</feature>
<keyword evidence="4" id="KW-1185">Reference proteome</keyword>
<evidence type="ECO:0000313" key="4">
    <source>
        <dbReference type="Proteomes" id="UP000198415"/>
    </source>
</evidence>
<organism evidence="3 4">
    <name type="scientific">Actinoplanes regularis</name>
    <dbReference type="NCBI Taxonomy" id="52697"/>
    <lineage>
        <taxon>Bacteria</taxon>
        <taxon>Bacillati</taxon>
        <taxon>Actinomycetota</taxon>
        <taxon>Actinomycetes</taxon>
        <taxon>Micromonosporales</taxon>
        <taxon>Micromonosporaceae</taxon>
        <taxon>Actinoplanes</taxon>
    </lineage>
</organism>
<evidence type="ECO:0000313" key="3">
    <source>
        <dbReference type="EMBL" id="SNR55366.1"/>
    </source>
</evidence>
<dbReference type="Pfam" id="PF08044">
    <property type="entry name" value="DUF1707"/>
    <property type="match status" value="1"/>
</dbReference>
<accession>A0A238X8K4</accession>
<keyword evidence="1" id="KW-0812">Transmembrane</keyword>
<feature type="transmembrane region" description="Helical" evidence="1">
    <location>
        <begin position="130"/>
        <end position="151"/>
    </location>
</feature>
<dbReference type="AlphaFoldDB" id="A0A238X8K4"/>
<keyword evidence="1" id="KW-0472">Membrane</keyword>
<dbReference type="PANTHER" id="PTHR40763">
    <property type="entry name" value="MEMBRANE PROTEIN-RELATED"/>
    <property type="match status" value="1"/>
</dbReference>